<accession>A0ABW4IFS9</accession>
<evidence type="ECO:0000313" key="4">
    <source>
        <dbReference type="Proteomes" id="UP001597118"/>
    </source>
</evidence>
<proteinExistence type="predicted"/>
<keyword evidence="4" id="KW-1185">Reference proteome</keyword>
<keyword evidence="2" id="KW-0472">Membrane</keyword>
<keyword evidence="2" id="KW-0812">Transmembrane</keyword>
<feature type="transmembrane region" description="Helical" evidence="2">
    <location>
        <begin position="7"/>
        <end position="27"/>
    </location>
</feature>
<protein>
    <submittedName>
        <fullName evidence="3">AsmA-like C-terminal region-containing protein</fullName>
    </submittedName>
</protein>
<reference evidence="4" key="1">
    <citation type="journal article" date="2019" name="Int. J. Syst. Evol. Microbiol.">
        <title>The Global Catalogue of Microorganisms (GCM) 10K type strain sequencing project: providing services to taxonomists for standard genome sequencing and annotation.</title>
        <authorList>
            <consortium name="The Broad Institute Genomics Platform"/>
            <consortium name="The Broad Institute Genome Sequencing Center for Infectious Disease"/>
            <person name="Wu L."/>
            <person name="Ma J."/>
        </authorList>
    </citation>
    <scope>NUCLEOTIDE SEQUENCE [LARGE SCALE GENOMIC DNA]</scope>
    <source>
        <strain evidence="4">CCUG 53762</strain>
    </source>
</reference>
<evidence type="ECO:0000256" key="2">
    <source>
        <dbReference type="SAM" id="Phobius"/>
    </source>
</evidence>
<dbReference type="PROSITE" id="PS51257">
    <property type="entry name" value="PROKAR_LIPOPROTEIN"/>
    <property type="match status" value="1"/>
</dbReference>
<keyword evidence="2" id="KW-1133">Transmembrane helix</keyword>
<keyword evidence="1" id="KW-0175">Coiled coil</keyword>
<dbReference type="PANTHER" id="PTHR30441:SF8">
    <property type="entry name" value="DUF748 DOMAIN-CONTAINING PROTEIN"/>
    <property type="match status" value="1"/>
</dbReference>
<organism evidence="3 4">
    <name type="scientific">Pseudopedobacter beijingensis</name>
    <dbReference type="NCBI Taxonomy" id="1207056"/>
    <lineage>
        <taxon>Bacteria</taxon>
        <taxon>Pseudomonadati</taxon>
        <taxon>Bacteroidota</taxon>
        <taxon>Sphingobacteriia</taxon>
        <taxon>Sphingobacteriales</taxon>
        <taxon>Sphingobacteriaceae</taxon>
        <taxon>Pseudopedobacter</taxon>
    </lineage>
</organism>
<gene>
    <name evidence="3" type="ORF">ACFSAH_17155</name>
</gene>
<evidence type="ECO:0000256" key="1">
    <source>
        <dbReference type="SAM" id="Coils"/>
    </source>
</evidence>
<evidence type="ECO:0000313" key="3">
    <source>
        <dbReference type="EMBL" id="MFD1631606.1"/>
    </source>
</evidence>
<feature type="coiled-coil region" evidence="1">
    <location>
        <begin position="834"/>
        <end position="873"/>
    </location>
</feature>
<dbReference type="Proteomes" id="UP001597118">
    <property type="component" value="Unassembled WGS sequence"/>
</dbReference>
<sequence length="874" mass="95700">MLKKTLIIIAVVFGIFIIAAACIPLFFKDTIVEKVKTSINNNVNAKVSFNDLDLTIISSFPKLGIQLNDLKVVGIDSFATDTLANIKSLKVNLNIMSVIKGDKYEINSVDLREPKIYARVLKSGKANWDIMKPDTTEKAPGDTTPTNFKAALKKYSIEKGNVVYDDASMNFYLAMDNLNHSGKGDFTQDLFVLDTDSEIEKLTLKYAGIPYLNGVTLKAKLPLDIDMKQMKFTLGKNQILLNELVLSLVGSLAMPNDTDMLVDVKFNAEKSDLKNFLSLIPAIYSENFKDMQATGKFGLNGFAKGTYNEQSLPAFDVDLTIENGKIKYNALPSAINDIQVKANIANPDGNLDHTTVNIPAFHLAFDKAPLDGKLIVKTPMSDPYVDMALKGTLDLKQLTTIFPLKDIKLDGILHADVMAAGNKSTIDRGNYEAFKAQGTISAKNFNYSGAQVPKPVQIPTAQMSISPRNITLSNLIAKVGKSDFNAQGTVNNYLSYVFQKGKPLQGSFSTTSNLIDVNELMGPPSATESKSADTSKLTIIEVPKNIDFKLGVKAKQLYYDNYDIKNAQGALDIKNQTVTFRNLAMDMLDGAIKMNGYYSTTDVKKPKVDVDLSIEKVSIQKAFKTFNTVKLLAPIAQYTNGIFTTNLKFNSDLGPDMMPVYSSIDASGMANIIEAVLEGFEPINKLASSLNVAELKKLELKNVLAKFKIDDGRLQIAPFDIKKNDILMNVQGSNGLDQSMDYKVAINIPRTKLGGQANEAANALLASLNSKAGTNIALGDMIKFNALVGGTIKKPTVKLDLLNNDPKGEATAIVNQVIADKKAELESKVREEATKATEKAKAEAQQKVDTLKKQAEESLKNEVKNQLNNLFKKK</sequence>
<dbReference type="RefSeq" id="WP_379663974.1">
    <property type="nucleotide sequence ID" value="NZ_JBHUDG010000049.1"/>
</dbReference>
<name>A0ABW4IFS9_9SPHI</name>
<dbReference type="InterPro" id="IPR052894">
    <property type="entry name" value="AsmA-related"/>
</dbReference>
<comment type="caution">
    <text evidence="3">The sequence shown here is derived from an EMBL/GenBank/DDBJ whole genome shotgun (WGS) entry which is preliminary data.</text>
</comment>
<dbReference type="PANTHER" id="PTHR30441">
    <property type="entry name" value="DUF748 DOMAIN-CONTAINING PROTEIN"/>
    <property type="match status" value="1"/>
</dbReference>
<dbReference type="EMBL" id="JBHUDG010000049">
    <property type="protein sequence ID" value="MFD1631606.1"/>
    <property type="molecule type" value="Genomic_DNA"/>
</dbReference>